<organism evidence="1">
    <name type="scientific">Trypanosoma vivax (strain Y486)</name>
    <dbReference type="NCBI Taxonomy" id="1055687"/>
    <lineage>
        <taxon>Eukaryota</taxon>
        <taxon>Discoba</taxon>
        <taxon>Euglenozoa</taxon>
        <taxon>Kinetoplastea</taxon>
        <taxon>Metakinetoplastina</taxon>
        <taxon>Trypanosomatida</taxon>
        <taxon>Trypanosomatidae</taxon>
        <taxon>Trypanosoma</taxon>
        <taxon>Duttonella</taxon>
    </lineage>
</organism>
<dbReference type="AlphaFoldDB" id="G0TWE5"/>
<sequence>MYAISIQTLPACFSTVRVVPLEVSVIMKFYYLPKPAPRWSYDVEFLCTGLQVKNRPFLVYLIQMHQWTKLLTVSFAFFFFF</sequence>
<reference evidence="1" key="1">
    <citation type="journal article" date="2012" name="Proc. Natl. Acad. Sci. U.S.A.">
        <title>Antigenic diversity is generated by distinct evolutionary mechanisms in African trypanosome species.</title>
        <authorList>
            <person name="Jackson A.P."/>
            <person name="Berry A."/>
            <person name="Aslett M."/>
            <person name="Allison H.C."/>
            <person name="Burton P."/>
            <person name="Vavrova-Anderson J."/>
            <person name="Brown R."/>
            <person name="Browne H."/>
            <person name="Corton N."/>
            <person name="Hauser H."/>
            <person name="Gamble J."/>
            <person name="Gilderthorp R."/>
            <person name="Marcello L."/>
            <person name="McQuillan J."/>
            <person name="Otto T.D."/>
            <person name="Quail M.A."/>
            <person name="Sanders M.J."/>
            <person name="van Tonder A."/>
            <person name="Ginger M.L."/>
            <person name="Field M.C."/>
            <person name="Barry J.D."/>
            <person name="Hertz-Fowler C."/>
            <person name="Berriman M."/>
        </authorList>
    </citation>
    <scope>NUCLEOTIDE SEQUENCE</scope>
    <source>
        <strain evidence="1">Y486</strain>
    </source>
</reference>
<dbReference type="VEuPathDB" id="TriTrypDB:TvY486_0600740"/>
<accession>G0TWE5</accession>
<evidence type="ECO:0000313" key="1">
    <source>
        <dbReference type="EMBL" id="CCC48283.1"/>
    </source>
</evidence>
<gene>
    <name evidence="1" type="ORF">TVY486_0600740</name>
</gene>
<protein>
    <submittedName>
        <fullName evidence="1">Uncharacterized protein</fullName>
    </submittedName>
</protein>
<name>G0TWE5_TRYVY</name>
<dbReference type="EMBL" id="HE573022">
    <property type="protein sequence ID" value="CCC48283.1"/>
    <property type="molecule type" value="Genomic_DNA"/>
</dbReference>
<proteinExistence type="predicted"/>